<evidence type="ECO:0000256" key="2">
    <source>
        <dbReference type="SAM" id="Phobius"/>
    </source>
</evidence>
<dbReference type="InterPro" id="IPR051053">
    <property type="entry name" value="ECH/Chromodomain_protein"/>
</dbReference>
<dbReference type="STRING" id="6669.E9GBD1"/>
<feature type="compositionally biased region" description="Basic and acidic residues" evidence="1">
    <location>
        <begin position="325"/>
        <end position="338"/>
    </location>
</feature>
<dbReference type="SUPFAM" id="SSF52096">
    <property type="entry name" value="ClpP/crotonase"/>
    <property type="match status" value="1"/>
</dbReference>
<evidence type="ECO:0000313" key="4">
    <source>
        <dbReference type="Proteomes" id="UP000000305"/>
    </source>
</evidence>
<dbReference type="OrthoDB" id="6357915at2759"/>
<feature type="compositionally biased region" description="Polar residues" evidence="1">
    <location>
        <begin position="188"/>
        <end position="204"/>
    </location>
</feature>
<protein>
    <submittedName>
        <fullName evidence="3">Uncharacterized protein</fullName>
    </submittedName>
</protein>
<feature type="region of interest" description="Disordered" evidence="1">
    <location>
        <begin position="1"/>
        <end position="53"/>
    </location>
</feature>
<feature type="region of interest" description="Disordered" evidence="1">
    <location>
        <begin position="437"/>
        <end position="540"/>
    </location>
</feature>
<feature type="compositionally biased region" description="Polar residues" evidence="1">
    <location>
        <begin position="658"/>
        <end position="670"/>
    </location>
</feature>
<feature type="region of interest" description="Disordered" evidence="1">
    <location>
        <begin position="290"/>
        <end position="338"/>
    </location>
</feature>
<feature type="compositionally biased region" description="Basic and acidic residues" evidence="1">
    <location>
        <begin position="477"/>
        <end position="487"/>
    </location>
</feature>
<keyword evidence="2" id="KW-1133">Transmembrane helix</keyword>
<dbReference type="eggNOG" id="KOG0016">
    <property type="taxonomic scope" value="Eukaryota"/>
</dbReference>
<keyword evidence="2" id="KW-0812">Transmembrane</keyword>
<feature type="compositionally biased region" description="Basic and acidic residues" evidence="1">
    <location>
        <begin position="497"/>
        <end position="519"/>
    </location>
</feature>
<feature type="compositionally biased region" description="Low complexity" evidence="1">
    <location>
        <begin position="1"/>
        <end position="33"/>
    </location>
</feature>
<gene>
    <name evidence="3" type="ORF">DAPPUDRAFT_315984</name>
</gene>
<dbReference type="Gene3D" id="3.90.226.10">
    <property type="entry name" value="2-enoyl-CoA Hydratase, Chain A, domain 1"/>
    <property type="match status" value="1"/>
</dbReference>
<feature type="region of interest" description="Disordered" evidence="1">
    <location>
        <begin position="355"/>
        <end position="382"/>
    </location>
</feature>
<dbReference type="AlphaFoldDB" id="E9GBD1"/>
<reference evidence="3 4" key="1">
    <citation type="journal article" date="2011" name="Science">
        <title>The ecoresponsive genome of Daphnia pulex.</title>
        <authorList>
            <person name="Colbourne J.K."/>
            <person name="Pfrender M.E."/>
            <person name="Gilbert D."/>
            <person name="Thomas W.K."/>
            <person name="Tucker A."/>
            <person name="Oakley T.H."/>
            <person name="Tokishita S."/>
            <person name="Aerts A."/>
            <person name="Arnold G.J."/>
            <person name="Basu M.K."/>
            <person name="Bauer D.J."/>
            <person name="Caceres C.E."/>
            <person name="Carmel L."/>
            <person name="Casola C."/>
            <person name="Choi J.H."/>
            <person name="Detter J.C."/>
            <person name="Dong Q."/>
            <person name="Dusheyko S."/>
            <person name="Eads B.D."/>
            <person name="Frohlich T."/>
            <person name="Geiler-Samerotte K.A."/>
            <person name="Gerlach D."/>
            <person name="Hatcher P."/>
            <person name="Jogdeo S."/>
            <person name="Krijgsveld J."/>
            <person name="Kriventseva E.V."/>
            <person name="Kultz D."/>
            <person name="Laforsch C."/>
            <person name="Lindquist E."/>
            <person name="Lopez J."/>
            <person name="Manak J.R."/>
            <person name="Muller J."/>
            <person name="Pangilinan J."/>
            <person name="Patwardhan R.P."/>
            <person name="Pitluck S."/>
            <person name="Pritham E.J."/>
            <person name="Rechtsteiner A."/>
            <person name="Rho M."/>
            <person name="Rogozin I.B."/>
            <person name="Sakarya O."/>
            <person name="Salamov A."/>
            <person name="Schaack S."/>
            <person name="Shapiro H."/>
            <person name="Shiga Y."/>
            <person name="Skalitzky C."/>
            <person name="Smith Z."/>
            <person name="Souvorov A."/>
            <person name="Sung W."/>
            <person name="Tang Z."/>
            <person name="Tsuchiya D."/>
            <person name="Tu H."/>
            <person name="Vos H."/>
            <person name="Wang M."/>
            <person name="Wolf Y.I."/>
            <person name="Yamagata H."/>
            <person name="Yamada T."/>
            <person name="Ye Y."/>
            <person name="Shaw J.R."/>
            <person name="Andrews J."/>
            <person name="Crease T.J."/>
            <person name="Tang H."/>
            <person name="Lucas S.M."/>
            <person name="Robertson H.M."/>
            <person name="Bork P."/>
            <person name="Koonin E.V."/>
            <person name="Zdobnov E.M."/>
            <person name="Grigoriev I.V."/>
            <person name="Lynch M."/>
            <person name="Boore J.L."/>
        </authorList>
    </citation>
    <scope>NUCLEOTIDE SEQUENCE [LARGE SCALE GENOMIC DNA]</scope>
</reference>
<proteinExistence type="predicted"/>
<name>E9GBD1_DAPPU</name>
<feature type="region of interest" description="Disordered" evidence="1">
    <location>
        <begin position="623"/>
        <end position="670"/>
    </location>
</feature>
<dbReference type="EMBL" id="GL732538">
    <property type="protein sequence ID" value="EFX82940.1"/>
    <property type="molecule type" value="Genomic_DNA"/>
</dbReference>
<keyword evidence="4" id="KW-1185">Reference proteome</keyword>
<feature type="compositionally biased region" description="Polar residues" evidence="1">
    <location>
        <begin position="290"/>
        <end position="324"/>
    </location>
</feature>
<accession>E9GBD1</accession>
<organism evidence="3 4">
    <name type="scientific">Daphnia pulex</name>
    <name type="common">Water flea</name>
    <dbReference type="NCBI Taxonomy" id="6669"/>
    <lineage>
        <taxon>Eukaryota</taxon>
        <taxon>Metazoa</taxon>
        <taxon>Ecdysozoa</taxon>
        <taxon>Arthropoda</taxon>
        <taxon>Crustacea</taxon>
        <taxon>Branchiopoda</taxon>
        <taxon>Diplostraca</taxon>
        <taxon>Cladocera</taxon>
        <taxon>Anomopoda</taxon>
        <taxon>Daphniidae</taxon>
        <taxon>Daphnia</taxon>
    </lineage>
</organism>
<dbReference type="InterPro" id="IPR001753">
    <property type="entry name" value="Enoyl-CoA_hydra/iso"/>
</dbReference>
<feature type="region of interest" description="Disordered" evidence="1">
    <location>
        <begin position="70"/>
        <end position="113"/>
    </location>
</feature>
<dbReference type="Proteomes" id="UP000000305">
    <property type="component" value="Unassembled WGS sequence"/>
</dbReference>
<feature type="region of interest" description="Disordered" evidence="1">
    <location>
        <begin position="169"/>
        <end position="218"/>
    </location>
</feature>
<dbReference type="KEGG" id="dpx:DAPPUDRAFT_315984"/>
<dbReference type="CDD" id="cd06558">
    <property type="entry name" value="crotonase-like"/>
    <property type="match status" value="1"/>
</dbReference>
<dbReference type="Pfam" id="PF00378">
    <property type="entry name" value="ECH_1"/>
    <property type="match status" value="1"/>
</dbReference>
<dbReference type="PANTHER" id="PTHR43684">
    <property type="match status" value="1"/>
</dbReference>
<dbReference type="InterPro" id="IPR029045">
    <property type="entry name" value="ClpP/crotonase-like_dom_sf"/>
</dbReference>
<feature type="transmembrane region" description="Helical" evidence="2">
    <location>
        <begin position="874"/>
        <end position="894"/>
    </location>
</feature>
<keyword evidence="2" id="KW-0472">Membrane</keyword>
<evidence type="ECO:0000256" key="1">
    <source>
        <dbReference type="SAM" id="MobiDB-lite"/>
    </source>
</evidence>
<dbReference type="PANTHER" id="PTHR43684:SF11">
    <property type="entry name" value="CHROMO DOMAIN-CONTAINING PROTEIN"/>
    <property type="match status" value="1"/>
</dbReference>
<feature type="compositionally biased region" description="Polar residues" evidence="1">
    <location>
        <begin position="43"/>
        <end position="53"/>
    </location>
</feature>
<sequence length="945" mass="104451">MSSDASSKSAAARPSSTSKDSESYQSSSSGNESNTKRHDFQRIGNSVTYSPTQHSTIANLEKIMRTPINPVQGTNQTLNDGKSVNKPFGQRAKKSFPQPKRFKIPQPVLGKDPNHPEIEVVEYVEKVKPILEPQQVSNYTTSPISSKELHLDISQHSIKIEVITADQISGGEEPQQTPSIKASPVPESEQNNESPVHTPDQSVFNHPCPAQSPDQVTEIKPSPLYTSYRETSPPMQPCITAGPSGVKILSDEEMNRTVTSTTSLFTGGGSLMDEEDKRSLLASMKQAYTSELNQSEKMQGNESDASLNDSVTMPQLFKSPNSGYETDKSRPPPDLHFEDSFDEELVSLAKTTLFGSSDSKTDFGLDGQDQEEVQTSEELTTTSTDVAVDLSHLTSLNKPVSPKPIPDLQDIHHPPTPALTPLNPLTDELEAAMAKLHGESLNEEPEEEKRPLSSMTNIIVTKIVGHGRSGPRHKIVKEHSESSRTESGKGNASRTLSDSEYHPDSDEQEARDNFEERKPSVKPYKFHKIGPKSKMGPLSVHKPLKLNTVDGASVEGGTEITEANFETKFKPKSTPTPRSLSRHSREVEKLCEDEMVQNMLRDIEERGLNKRRISAITYKEFQSTDKEVRGPRRGKRGKKDDSSFDYELTPPRKKKMSRTTSTPVVDLSPQDQALQQWEPLLNSTNEDKVVYVPRKLANPADSSVIVRRRTFSSDSSADGNQNNNKRKTLHSLDVSTGVQRSLFTLNDHSYTAVKSSHELESADDLVSKLSAKCQEIHISCRDHLLCIKLCPRTSILRNSLNSNILRELSMVLRKLKMETSIHVVLITSSGPDFCNGIDFPSLIHDNMAQRLESAMTVVSNLQEFITELANCDKMLIGGLVGSVMGLGVAMLPYLNAVYACDKTSFCLPYVKLGQSYEGGLSLTLSLVSRNLVNLTIMMGLIDSYL</sequence>
<dbReference type="InParanoid" id="E9GBD1"/>
<dbReference type="HOGENOM" id="CLU_311063_0_0_1"/>
<evidence type="ECO:0000313" key="3">
    <source>
        <dbReference type="EMBL" id="EFX82940.1"/>
    </source>
</evidence>
<feature type="region of interest" description="Disordered" evidence="1">
    <location>
        <begin position="397"/>
        <end position="423"/>
    </location>
</feature>
<feature type="compositionally biased region" description="Polar residues" evidence="1">
    <location>
        <begin position="70"/>
        <end position="82"/>
    </location>
</feature>